<proteinExistence type="predicted"/>
<gene>
    <name evidence="1" type="ORF">PM001_LOCUS16104</name>
</gene>
<comment type="caution">
    <text evidence="1">The sequence shown here is derived from an EMBL/GenBank/DDBJ whole genome shotgun (WGS) entry which is preliminary data.</text>
</comment>
<protein>
    <submittedName>
        <fullName evidence="1">Uncharacterized protein</fullName>
    </submittedName>
</protein>
<organism evidence="1 2">
    <name type="scientific">Peronospora matthiolae</name>
    <dbReference type="NCBI Taxonomy" id="2874970"/>
    <lineage>
        <taxon>Eukaryota</taxon>
        <taxon>Sar</taxon>
        <taxon>Stramenopiles</taxon>
        <taxon>Oomycota</taxon>
        <taxon>Peronosporomycetes</taxon>
        <taxon>Peronosporales</taxon>
        <taxon>Peronosporaceae</taxon>
        <taxon>Peronospora</taxon>
    </lineage>
</organism>
<reference evidence="1" key="1">
    <citation type="submission" date="2024-01" db="EMBL/GenBank/DDBJ databases">
        <authorList>
            <person name="Webb A."/>
        </authorList>
    </citation>
    <scope>NUCLEOTIDE SEQUENCE</scope>
    <source>
        <strain evidence="1">Pm1</strain>
    </source>
</reference>
<name>A0AAV1U8L6_9STRA</name>
<dbReference type="AlphaFoldDB" id="A0AAV1U8L6"/>
<sequence>MSVSEDALKKLGAAHKKDVVLQLCKICTASSRPDGFGVALA</sequence>
<dbReference type="EMBL" id="CAKLBY020000170">
    <property type="protein sequence ID" value="CAK7930954.1"/>
    <property type="molecule type" value="Genomic_DNA"/>
</dbReference>
<accession>A0AAV1U8L6</accession>
<evidence type="ECO:0000313" key="2">
    <source>
        <dbReference type="Proteomes" id="UP001162060"/>
    </source>
</evidence>
<dbReference type="Proteomes" id="UP001162060">
    <property type="component" value="Unassembled WGS sequence"/>
</dbReference>
<evidence type="ECO:0000313" key="1">
    <source>
        <dbReference type="EMBL" id="CAK7930954.1"/>
    </source>
</evidence>